<evidence type="ECO:0000256" key="2">
    <source>
        <dbReference type="ARBA" id="ARBA00023136"/>
    </source>
</evidence>
<sequence length="468" mass="51434">MSRPNAKVAGAWLLALAFGLGLARAAAQQDEARARPEEAERLTMAAAEPYAARGLESAPPAAPGGAGAQAARILLFPARAAVQAGTFPLRAIGGALSRSGWLQRMARGYERDRYLVPVAGIDPLPGANVGLRIGHGSFLDADGCVTYRLAYGGKREQLYAATLRSRDVDLLPYRAGWSYRLTAKYEVIPRKHYFGLGNVSRREDLCFYGRERYLFLGSLRHAMSPWARWDLTLAHQRSQIGAPSDLSGGQRSLGEVFPGEASAPGQYVDPQNIQGELALLLDRRDHRARPSKGWKAEGFFGYARGTGADGVSFVRYGAEAQGYLPLGGRHILALRAAGEEARSGDTDAAGRAALIKFTELPAIGGHSTLRGYLTDRFCDNAVVFWSGEYRYRLSRLVEAACFADFGKVAPRLLDFDWTDLHRSFGAGLRMASDDEFYFTLQWARSDEDMVFTATLEPVFDRVDRRERR</sequence>
<gene>
    <name evidence="5" type="ORF">FJY75_05295</name>
</gene>
<comment type="caution">
    <text evidence="5">The sequence shown here is derived from an EMBL/GenBank/DDBJ whole genome shotgun (WGS) entry which is preliminary data.</text>
</comment>
<dbReference type="Gene3D" id="2.40.160.50">
    <property type="entry name" value="membrane protein fhac: a member of the omp85/tpsb transporter family"/>
    <property type="match status" value="1"/>
</dbReference>
<keyword evidence="2" id="KW-0472">Membrane</keyword>
<evidence type="ECO:0000256" key="1">
    <source>
        <dbReference type="ARBA" id="ARBA00004370"/>
    </source>
</evidence>
<evidence type="ECO:0000256" key="3">
    <source>
        <dbReference type="SAM" id="SignalP"/>
    </source>
</evidence>
<feature type="domain" description="Bacterial surface antigen (D15)" evidence="4">
    <location>
        <begin position="150"/>
        <end position="431"/>
    </location>
</feature>
<evidence type="ECO:0000313" key="6">
    <source>
        <dbReference type="Proteomes" id="UP000748308"/>
    </source>
</evidence>
<evidence type="ECO:0000259" key="4">
    <source>
        <dbReference type="Pfam" id="PF01103"/>
    </source>
</evidence>
<comment type="subcellular location">
    <subcellularLocation>
        <location evidence="1">Membrane</location>
    </subcellularLocation>
</comment>
<proteinExistence type="predicted"/>
<organism evidence="5 6">
    <name type="scientific">Eiseniibacteriota bacterium</name>
    <dbReference type="NCBI Taxonomy" id="2212470"/>
    <lineage>
        <taxon>Bacteria</taxon>
        <taxon>Candidatus Eiseniibacteriota</taxon>
    </lineage>
</organism>
<evidence type="ECO:0000313" key="5">
    <source>
        <dbReference type="EMBL" id="MBM3317247.1"/>
    </source>
</evidence>
<dbReference type="AlphaFoldDB" id="A0A937XBD2"/>
<feature type="chain" id="PRO_5037772809" evidence="3">
    <location>
        <begin position="26"/>
        <end position="468"/>
    </location>
</feature>
<keyword evidence="3" id="KW-0732">Signal</keyword>
<reference evidence="5" key="1">
    <citation type="submission" date="2019-03" db="EMBL/GenBank/DDBJ databases">
        <title>Lake Tanganyika Metagenome-Assembled Genomes (MAGs).</title>
        <authorList>
            <person name="Tran P."/>
        </authorList>
    </citation>
    <scope>NUCLEOTIDE SEQUENCE</scope>
    <source>
        <strain evidence="5">M_DeepCast_400m_m2_100</strain>
    </source>
</reference>
<feature type="signal peptide" evidence="3">
    <location>
        <begin position="1"/>
        <end position="25"/>
    </location>
</feature>
<protein>
    <submittedName>
        <fullName evidence="5">BamA/TamA family outer membrane protein</fullName>
    </submittedName>
</protein>
<dbReference type="Pfam" id="PF01103">
    <property type="entry name" value="Omp85"/>
    <property type="match status" value="1"/>
</dbReference>
<accession>A0A937XBD2</accession>
<dbReference type="InterPro" id="IPR000184">
    <property type="entry name" value="Bac_surfAg_D15"/>
</dbReference>
<name>A0A937XBD2_UNCEI</name>
<dbReference type="EMBL" id="VGIY01000096">
    <property type="protein sequence ID" value="MBM3317247.1"/>
    <property type="molecule type" value="Genomic_DNA"/>
</dbReference>
<dbReference type="Proteomes" id="UP000748308">
    <property type="component" value="Unassembled WGS sequence"/>
</dbReference>
<dbReference type="GO" id="GO:0019867">
    <property type="term" value="C:outer membrane"/>
    <property type="evidence" value="ECO:0007669"/>
    <property type="project" value="InterPro"/>
</dbReference>